<evidence type="ECO:0000313" key="1">
    <source>
        <dbReference type="EMBL" id="MDP9865463.1"/>
    </source>
</evidence>
<keyword evidence="2" id="KW-1185">Reference proteome</keyword>
<dbReference type="EMBL" id="JAUSRB010000002">
    <property type="protein sequence ID" value="MDP9865463.1"/>
    <property type="molecule type" value="Genomic_DNA"/>
</dbReference>
<protein>
    <submittedName>
        <fullName evidence="1">Uncharacterized protein</fullName>
    </submittedName>
</protein>
<proteinExistence type="predicted"/>
<gene>
    <name evidence="1" type="ORF">J2S55_004729</name>
</gene>
<reference evidence="1 2" key="1">
    <citation type="submission" date="2023-07" db="EMBL/GenBank/DDBJ databases">
        <title>Sequencing the genomes of 1000 actinobacteria strains.</title>
        <authorList>
            <person name="Klenk H.-P."/>
        </authorList>
    </citation>
    <scope>NUCLEOTIDE SEQUENCE [LARGE SCALE GENOMIC DNA]</scope>
    <source>
        <strain evidence="1 2">DSM 44109</strain>
    </source>
</reference>
<organism evidence="1 2">
    <name type="scientific">Streptosporangium brasiliense</name>
    <dbReference type="NCBI Taxonomy" id="47480"/>
    <lineage>
        <taxon>Bacteria</taxon>
        <taxon>Bacillati</taxon>
        <taxon>Actinomycetota</taxon>
        <taxon>Actinomycetes</taxon>
        <taxon>Streptosporangiales</taxon>
        <taxon>Streptosporangiaceae</taxon>
        <taxon>Streptosporangium</taxon>
    </lineage>
</organism>
<name>A0ABT9R8I5_9ACTN</name>
<sequence>MTQDRYVTSKAIQGIRKEIGEDVLPKVTELRRMVDSTNLDGLGWGLVGELAVGIRYRDVQKDVREKFMQAVDVLESWQETLDNARINWQRAEDSSTVVYT</sequence>
<comment type="caution">
    <text evidence="1">The sequence shown here is derived from an EMBL/GenBank/DDBJ whole genome shotgun (WGS) entry which is preliminary data.</text>
</comment>
<dbReference type="Proteomes" id="UP001230426">
    <property type="component" value="Unassembled WGS sequence"/>
</dbReference>
<evidence type="ECO:0000313" key="2">
    <source>
        <dbReference type="Proteomes" id="UP001230426"/>
    </source>
</evidence>
<accession>A0ABT9R8I5</accession>
<dbReference type="RefSeq" id="WP_306864853.1">
    <property type="nucleotide sequence ID" value="NZ_JAUSRB010000002.1"/>
</dbReference>